<protein>
    <submittedName>
        <fullName evidence="1">Uncharacterized protein</fullName>
    </submittedName>
</protein>
<reference evidence="1" key="1">
    <citation type="submission" date="2018-10" db="EMBL/GenBank/DDBJ databases">
        <title>Hidden diversity of soil giant viruses.</title>
        <authorList>
            <person name="Schulz F."/>
            <person name="Alteio L."/>
            <person name="Goudeau D."/>
            <person name="Ryan E.M."/>
            <person name="Malmstrom R.R."/>
            <person name="Blanchard J."/>
            <person name="Woyke T."/>
        </authorList>
    </citation>
    <scope>NUCLEOTIDE SEQUENCE</scope>
    <source>
        <strain evidence="1">TEV1</strain>
    </source>
</reference>
<organism evidence="1">
    <name type="scientific">Terrestrivirus sp</name>
    <dbReference type="NCBI Taxonomy" id="2487775"/>
    <lineage>
        <taxon>Viruses</taxon>
        <taxon>Varidnaviria</taxon>
        <taxon>Bamfordvirae</taxon>
        <taxon>Nucleocytoviricota</taxon>
        <taxon>Megaviricetes</taxon>
        <taxon>Imitervirales</taxon>
        <taxon>Mimiviridae</taxon>
        <taxon>Klosneuvirinae</taxon>
    </lineage>
</organism>
<evidence type="ECO:0000313" key="1">
    <source>
        <dbReference type="EMBL" id="AYV75413.1"/>
    </source>
</evidence>
<name>A0A3G4ZP91_9VIRU</name>
<dbReference type="EMBL" id="MK071979">
    <property type="protein sequence ID" value="AYV75413.1"/>
    <property type="molecule type" value="Genomic_DNA"/>
</dbReference>
<proteinExistence type="predicted"/>
<accession>A0A3G4ZP91</accession>
<gene>
    <name evidence="1" type="ORF">Terrestrivirus1_287</name>
</gene>
<sequence length="141" mass="16324">MAYITRLVNLFSSPKDISSFTGNFWGISRSGPHVQRCFLDITADEKSSAVKFVTSDDRGLINKEHNEFVDGKNSFITRDGRFVREALQEGLFGGKHKNAEILFLDGDKLVRIYYGDYWFKGLFGGYWFAEKQRFIYLKIKK</sequence>